<protein>
    <recommendedName>
        <fullName evidence="5">Sulfotransferase</fullName>
    </recommendedName>
</protein>
<reference evidence="3 4" key="1">
    <citation type="submission" date="2018-03" db="EMBL/GenBank/DDBJ databases">
        <title>Aquarubrobacter algicola gen. nov., sp. nov., a novel actinobacterium isolated from shallow eutrophic lake during the end of cyanobacterial harmful algal blooms.</title>
        <authorList>
            <person name="Chun S.J."/>
        </authorList>
    </citation>
    <scope>NUCLEOTIDE SEQUENCE [LARGE SCALE GENOMIC DNA]</scope>
    <source>
        <strain evidence="3 4">Seoho-28</strain>
    </source>
</reference>
<name>A0A2T4UL14_9ACTN</name>
<dbReference type="SUPFAM" id="SSF53756">
    <property type="entry name" value="UDP-Glycosyltransferase/glycogen phosphorylase"/>
    <property type="match status" value="1"/>
</dbReference>
<evidence type="ECO:0000313" key="3">
    <source>
        <dbReference type="EMBL" id="PTL59911.1"/>
    </source>
</evidence>
<dbReference type="InterPro" id="IPR027417">
    <property type="entry name" value="P-loop_NTPase"/>
</dbReference>
<dbReference type="SUPFAM" id="SSF52540">
    <property type="entry name" value="P-loop containing nucleoside triphosphate hydrolases"/>
    <property type="match status" value="1"/>
</dbReference>
<dbReference type="RefSeq" id="WP_107568555.1">
    <property type="nucleotide sequence ID" value="NZ_PYYB01000001.1"/>
</dbReference>
<evidence type="ECO:0008006" key="5">
    <source>
        <dbReference type="Google" id="ProtNLM"/>
    </source>
</evidence>
<sequence length="712" mass="77790">MRLVLATEALEGLGGSETYALTVADALQRLGHDVVLYSPRHGEAARRAYDLGVRVAASTADLPDGLDAALVQDGAVAADLAAARGEVPQVFVAHSDVFDHQLPLQVPGLTQVIVALYDRVEERVRALAEPVEIVRLRQPVDVTRFAPLRPLPQRPRVALALGNYVRGPRLDVLREACARNGIELQTAGVHAKDGPTASPELRYAAADIVFGKARVVVEAMACGRAVFVYDHNGADGWVTPERYDDMVADNFGGQQGPAVDHPDRLAEQIGGYQARMGLANRDLAVTHHSASRHAARLVEVVRRLAPRPVPRAPLDELARLVRLAARQDLRQFALQAEIERLSIVLADAADDRHALREAFAAHEKEALSQQDHARRLQAEVDALRAELAAHAEAPAPRRRGLRRRADQTAGGLVPPPGEPPVPFIVGVPRSGTTLLRMQLDAHPDLAIGPETGIAFPLNYLRSIDADARETGEAIISLGTFPDLRLTPDEVRTALSGLPSWSLASGIRTVFAMYAARQGKPRWGEKTPRHAAHATEIAALLPEAHIVHVIRDGRGVLASVRDLPFAPGDGSVEAVARDWETTIRDLRAHVAAGNVPHYREVRYEDMLMNTERVLRDLCGWLRLSFDPAMLRAHERARARFDDLAEAPDGRPQHSREARWSIHTMLAEPPDPSRDARWRTLLTPQDVGRFEAVAGDLLVELGYDLTAPISSGDR</sequence>
<evidence type="ECO:0000256" key="1">
    <source>
        <dbReference type="ARBA" id="ARBA00022679"/>
    </source>
</evidence>
<dbReference type="EMBL" id="PYYB01000001">
    <property type="protein sequence ID" value="PTL59911.1"/>
    <property type="molecule type" value="Genomic_DNA"/>
</dbReference>
<keyword evidence="1" id="KW-0808">Transferase</keyword>
<dbReference type="Pfam" id="PF13469">
    <property type="entry name" value="Sulfotransfer_3"/>
    <property type="match status" value="1"/>
</dbReference>
<evidence type="ECO:0000313" key="4">
    <source>
        <dbReference type="Proteomes" id="UP000240739"/>
    </source>
</evidence>
<dbReference type="AlphaFoldDB" id="A0A2T4UL14"/>
<dbReference type="PANTHER" id="PTHR12788:SF10">
    <property type="entry name" value="PROTEIN-TYROSINE SULFOTRANSFERASE"/>
    <property type="match status" value="1"/>
</dbReference>
<gene>
    <name evidence="3" type="ORF">C7Y72_09750</name>
</gene>
<dbReference type="Proteomes" id="UP000240739">
    <property type="component" value="Unassembled WGS sequence"/>
</dbReference>
<proteinExistence type="predicted"/>
<dbReference type="OrthoDB" id="9777890at2"/>
<dbReference type="Gene3D" id="3.40.50.2000">
    <property type="entry name" value="Glycogen Phosphorylase B"/>
    <property type="match status" value="2"/>
</dbReference>
<keyword evidence="4" id="KW-1185">Reference proteome</keyword>
<dbReference type="InterPro" id="IPR026634">
    <property type="entry name" value="TPST-like"/>
</dbReference>
<dbReference type="Gene3D" id="3.40.50.300">
    <property type="entry name" value="P-loop containing nucleotide triphosphate hydrolases"/>
    <property type="match status" value="1"/>
</dbReference>
<dbReference type="GO" id="GO:0008476">
    <property type="term" value="F:protein-tyrosine sulfotransferase activity"/>
    <property type="evidence" value="ECO:0007669"/>
    <property type="project" value="InterPro"/>
</dbReference>
<dbReference type="PANTHER" id="PTHR12788">
    <property type="entry name" value="PROTEIN-TYROSINE SULFOTRANSFERASE 2"/>
    <property type="match status" value="1"/>
</dbReference>
<evidence type="ECO:0000256" key="2">
    <source>
        <dbReference type="SAM" id="MobiDB-lite"/>
    </source>
</evidence>
<feature type="region of interest" description="Disordered" evidence="2">
    <location>
        <begin position="389"/>
        <end position="422"/>
    </location>
</feature>
<accession>A0A2T4UL14</accession>
<organism evidence="3 4">
    <name type="scientific">Paraconexibacter algicola</name>
    <dbReference type="NCBI Taxonomy" id="2133960"/>
    <lineage>
        <taxon>Bacteria</taxon>
        <taxon>Bacillati</taxon>
        <taxon>Actinomycetota</taxon>
        <taxon>Thermoleophilia</taxon>
        <taxon>Solirubrobacterales</taxon>
        <taxon>Paraconexibacteraceae</taxon>
        <taxon>Paraconexibacter</taxon>
    </lineage>
</organism>
<comment type="caution">
    <text evidence="3">The sequence shown here is derived from an EMBL/GenBank/DDBJ whole genome shotgun (WGS) entry which is preliminary data.</text>
</comment>
<feature type="compositionally biased region" description="Pro residues" evidence="2">
    <location>
        <begin position="413"/>
        <end position="422"/>
    </location>
</feature>